<dbReference type="GO" id="GO:0003677">
    <property type="term" value="F:DNA binding"/>
    <property type="evidence" value="ECO:0007669"/>
    <property type="project" value="InterPro"/>
</dbReference>
<dbReference type="Pfam" id="PF18106">
    <property type="entry name" value="Rol_Rep_N"/>
    <property type="match status" value="1"/>
</dbReference>
<dbReference type="Gene3D" id="1.10.260.40">
    <property type="entry name" value="lambda repressor-like DNA-binding domains"/>
    <property type="match status" value="1"/>
</dbReference>
<dbReference type="CDD" id="cd00093">
    <property type="entry name" value="HTH_XRE"/>
    <property type="match status" value="1"/>
</dbReference>
<dbReference type="InterPro" id="IPR010982">
    <property type="entry name" value="Lambda_DNA-bd_dom_sf"/>
</dbReference>
<dbReference type="SMART" id="SM00530">
    <property type="entry name" value="HTH_XRE"/>
    <property type="match status" value="1"/>
</dbReference>
<evidence type="ECO:0000259" key="1">
    <source>
        <dbReference type="PROSITE" id="PS50943"/>
    </source>
</evidence>
<organism evidence="2 3">
    <name type="scientific">Faecalicatena contorta</name>
    <dbReference type="NCBI Taxonomy" id="39482"/>
    <lineage>
        <taxon>Bacteria</taxon>
        <taxon>Bacillati</taxon>
        <taxon>Bacillota</taxon>
        <taxon>Clostridia</taxon>
        <taxon>Lachnospirales</taxon>
        <taxon>Lachnospiraceae</taxon>
        <taxon>Faecalicatena</taxon>
    </lineage>
</organism>
<dbReference type="STRING" id="39482.ERS852491_04137"/>
<evidence type="ECO:0000313" key="3">
    <source>
        <dbReference type="Proteomes" id="UP000095544"/>
    </source>
</evidence>
<protein>
    <submittedName>
        <fullName evidence="2">Helix-turn-helix</fullName>
    </submittedName>
</protein>
<dbReference type="Proteomes" id="UP000095544">
    <property type="component" value="Unassembled WGS sequence"/>
</dbReference>
<dbReference type="InterPro" id="IPR040819">
    <property type="entry name" value="Rol_Rep_N"/>
</dbReference>
<dbReference type="SUPFAM" id="SSF47413">
    <property type="entry name" value="lambda repressor-like DNA-binding domains"/>
    <property type="match status" value="1"/>
</dbReference>
<accession>A0A174K8V1</accession>
<dbReference type="EMBL" id="CYZU01000053">
    <property type="protein sequence ID" value="CUP05669.1"/>
    <property type="molecule type" value="Genomic_DNA"/>
</dbReference>
<sequence length="188" mass="21603">MFKEGLTIFFHKYKGNRIRASDRSLVVRSLGGRLVCLFLAVVLLLNINTLLHTDWNTDLKEKRLAYGVSQNKLAVAAGITRQYFGKIESGSVAPSEEIKENLLQALERYNPETPLTMLFDYVRIRFPTTDVKFVVETILKLKLDFMIHEDFGIYSYPEHYYMGDIFVLVSPEQEKGVLLELKGRLPPV</sequence>
<gene>
    <name evidence="2" type="ORF">ERS852491_04137</name>
</gene>
<reference evidence="2 3" key="1">
    <citation type="submission" date="2015-09" db="EMBL/GenBank/DDBJ databases">
        <authorList>
            <consortium name="Pathogen Informatics"/>
        </authorList>
    </citation>
    <scope>NUCLEOTIDE SEQUENCE [LARGE SCALE GENOMIC DNA]</scope>
    <source>
        <strain evidence="2 3">2789STDY5834876</strain>
    </source>
</reference>
<proteinExistence type="predicted"/>
<dbReference type="InterPro" id="IPR001387">
    <property type="entry name" value="Cro/C1-type_HTH"/>
</dbReference>
<dbReference type="PROSITE" id="PS50943">
    <property type="entry name" value="HTH_CROC1"/>
    <property type="match status" value="1"/>
</dbReference>
<name>A0A174K8V1_9FIRM</name>
<dbReference type="Pfam" id="PF01381">
    <property type="entry name" value="HTH_3"/>
    <property type="match status" value="1"/>
</dbReference>
<dbReference type="AlphaFoldDB" id="A0A174K8V1"/>
<feature type="domain" description="HTH cro/C1-type" evidence="1">
    <location>
        <begin position="59"/>
        <end position="107"/>
    </location>
</feature>
<evidence type="ECO:0000313" key="2">
    <source>
        <dbReference type="EMBL" id="CUP05669.1"/>
    </source>
</evidence>